<feature type="region of interest" description="Disordered" evidence="1">
    <location>
        <begin position="1"/>
        <end position="46"/>
    </location>
</feature>
<feature type="compositionally biased region" description="Basic residues" evidence="1">
    <location>
        <begin position="175"/>
        <end position="188"/>
    </location>
</feature>
<comment type="caution">
    <text evidence="2">The sequence shown here is derived from an EMBL/GenBank/DDBJ whole genome shotgun (WGS) entry which is preliminary data.</text>
</comment>
<feature type="region of interest" description="Disordered" evidence="1">
    <location>
        <begin position="60"/>
        <end position="91"/>
    </location>
</feature>
<feature type="region of interest" description="Disordered" evidence="1">
    <location>
        <begin position="168"/>
        <end position="228"/>
    </location>
</feature>
<proteinExistence type="predicted"/>
<gene>
    <name evidence="2" type="ORF">V6N11_011958</name>
</gene>
<evidence type="ECO:0000256" key="1">
    <source>
        <dbReference type="SAM" id="MobiDB-lite"/>
    </source>
</evidence>
<protein>
    <submittedName>
        <fullName evidence="2">Uncharacterized protein</fullName>
    </submittedName>
</protein>
<feature type="region of interest" description="Disordered" evidence="1">
    <location>
        <begin position="103"/>
        <end position="138"/>
    </location>
</feature>
<accession>A0ABR1ZFJ6</accession>
<name>A0ABR1ZFJ6_9ROSI</name>
<dbReference type="Proteomes" id="UP001396334">
    <property type="component" value="Unassembled WGS sequence"/>
</dbReference>
<dbReference type="EMBL" id="JBBPBN010001233">
    <property type="protein sequence ID" value="KAK8479199.1"/>
    <property type="molecule type" value="Genomic_DNA"/>
</dbReference>
<reference evidence="2 3" key="1">
    <citation type="journal article" date="2024" name="G3 (Bethesda)">
        <title>Genome assembly of Hibiscus sabdariffa L. provides insights into metabolisms of medicinal natural products.</title>
        <authorList>
            <person name="Kim T."/>
        </authorList>
    </citation>
    <scope>NUCLEOTIDE SEQUENCE [LARGE SCALE GENOMIC DNA]</scope>
    <source>
        <strain evidence="2">TK-2024</strain>
        <tissue evidence="2">Old leaves</tissue>
    </source>
</reference>
<sequence length="228" mass="25616">MEASGQTEARKVQGNIQHIPSRRKQGCQCTGRARQQEQGACPVYRTPNPIRECVTRRITSKYGRGPAPQRATNNAPASQKQAGHLGKPRERHFRGRHQGLAEGVKQPMEASGQTKARKGQGSIQRIPSRRKQGCQCTGRARQQEQGGCPVYRMPNPIRGCITRREPPSMTEAQCHKGRQTMHRQRKGKPGIEENRGRPTYRDQHKGSPHCCQSWMKPAAASQHRLGRH</sequence>
<evidence type="ECO:0000313" key="3">
    <source>
        <dbReference type="Proteomes" id="UP001396334"/>
    </source>
</evidence>
<keyword evidence="3" id="KW-1185">Reference proteome</keyword>
<evidence type="ECO:0000313" key="2">
    <source>
        <dbReference type="EMBL" id="KAK8479199.1"/>
    </source>
</evidence>
<organism evidence="2 3">
    <name type="scientific">Hibiscus sabdariffa</name>
    <name type="common">roselle</name>
    <dbReference type="NCBI Taxonomy" id="183260"/>
    <lineage>
        <taxon>Eukaryota</taxon>
        <taxon>Viridiplantae</taxon>
        <taxon>Streptophyta</taxon>
        <taxon>Embryophyta</taxon>
        <taxon>Tracheophyta</taxon>
        <taxon>Spermatophyta</taxon>
        <taxon>Magnoliopsida</taxon>
        <taxon>eudicotyledons</taxon>
        <taxon>Gunneridae</taxon>
        <taxon>Pentapetalae</taxon>
        <taxon>rosids</taxon>
        <taxon>malvids</taxon>
        <taxon>Malvales</taxon>
        <taxon>Malvaceae</taxon>
        <taxon>Malvoideae</taxon>
        <taxon>Hibiscus</taxon>
    </lineage>
</organism>
<feature type="compositionally biased region" description="Polar residues" evidence="1">
    <location>
        <begin position="70"/>
        <end position="81"/>
    </location>
</feature>
<feature type="compositionally biased region" description="Basic and acidic residues" evidence="1">
    <location>
        <begin position="189"/>
        <end position="205"/>
    </location>
</feature>